<evidence type="ECO:0000256" key="3">
    <source>
        <dbReference type="ARBA" id="ARBA00022723"/>
    </source>
</evidence>
<dbReference type="CDD" id="cd01310">
    <property type="entry name" value="TatD_DNAse"/>
    <property type="match status" value="1"/>
</dbReference>
<dbReference type="InterPro" id="IPR018228">
    <property type="entry name" value="DNase_TatD-rel_CS"/>
</dbReference>
<evidence type="ECO:0000313" key="7">
    <source>
        <dbReference type="Proteomes" id="UP000030693"/>
    </source>
</evidence>
<dbReference type="OrthoDB" id="6079689at2759"/>
<dbReference type="InterPro" id="IPR032466">
    <property type="entry name" value="Metal_Hydrolase"/>
</dbReference>
<feature type="region of interest" description="Disordered" evidence="5">
    <location>
        <begin position="73"/>
        <end position="94"/>
    </location>
</feature>
<dbReference type="Proteomes" id="UP000030693">
    <property type="component" value="Unassembled WGS sequence"/>
</dbReference>
<accession>A0A058ZDZ2</accession>
<dbReference type="PANTHER" id="PTHR10060:SF15">
    <property type="entry name" value="DEOXYRIBONUCLEASE TATDN1"/>
    <property type="match status" value="1"/>
</dbReference>
<proteinExistence type="inferred from homology"/>
<evidence type="ECO:0000256" key="2">
    <source>
        <dbReference type="ARBA" id="ARBA00022722"/>
    </source>
</evidence>
<feature type="compositionally biased region" description="Polar residues" evidence="5">
    <location>
        <begin position="126"/>
        <end position="139"/>
    </location>
</feature>
<dbReference type="GO" id="GO:0008296">
    <property type="term" value="F:3'-5'-DNA exonuclease activity"/>
    <property type="evidence" value="ECO:0007669"/>
    <property type="project" value="TreeGrafter"/>
</dbReference>
<keyword evidence="2" id="KW-0540">Nuclease</keyword>
<keyword evidence="4" id="KW-0378">Hydrolase</keyword>
<evidence type="ECO:0000313" key="6">
    <source>
        <dbReference type="EMBL" id="KCV72143.1"/>
    </source>
</evidence>
<feature type="region of interest" description="Disordered" evidence="5">
    <location>
        <begin position="35"/>
        <end position="57"/>
    </location>
</feature>
<sequence>MFGALLRSPLAALPLQHTPAPVRLAATAAAVSAVRQKSTQVPEPATKKRRSKKSLLPEAVSTTPITYLFSSNQGSSSLVSSGRVATTSKTRKERQPIFPAPLAAGQQQQPTNTAPGSVPWFINPAASMTTPRGANNNPAKPSDKGHPAGAEVPFPPAKPGVDFVDIGVNLCDPMFRGLYRDRPYHQDDLAQVLERGWASGVRRMISTSGRWSELIESLRLCQDDARLVTTAGVHPTRTSEMLEPALDRLAAEPLNMHGIFPGPYQPEALEAFANLDTYSEADRVDQYIKALRAILKEDARQAAVRPNGSRKIVAIGECGLDYDRLEFTPKDVQIKMFKRHFQLADSTGLPMFLHNRNTGSDFYDLVRKYRKQIRGGAVVHSFTGTHEELQMALELDLFVGINGCSLKTQENLDVVKAIPVERLLLETDGPWCTIRPSHAGHGFLRTKYPESRRDRHKSHTLVKDRAEPCHMNSVLEVVTAVRYPGGPAAFAALSDAEKDLAERRLAERVYRNSLQLFFPEEYARLRAEEEKLSTEGIEGQVTVISIEDSA</sequence>
<gene>
    <name evidence="6" type="ORF">H696_01547</name>
</gene>
<dbReference type="PROSITE" id="PS01091">
    <property type="entry name" value="TATD_3"/>
    <property type="match status" value="1"/>
</dbReference>
<evidence type="ECO:0008006" key="8">
    <source>
        <dbReference type="Google" id="ProtNLM"/>
    </source>
</evidence>
<keyword evidence="7" id="KW-1185">Reference proteome</keyword>
<dbReference type="Gene3D" id="3.20.20.140">
    <property type="entry name" value="Metal-dependent hydrolases"/>
    <property type="match status" value="1"/>
</dbReference>
<dbReference type="STRING" id="691883.A0A058ZDZ2"/>
<evidence type="ECO:0000256" key="5">
    <source>
        <dbReference type="SAM" id="MobiDB-lite"/>
    </source>
</evidence>
<dbReference type="InterPro" id="IPR001130">
    <property type="entry name" value="TatD-like"/>
</dbReference>
<evidence type="ECO:0000256" key="4">
    <source>
        <dbReference type="ARBA" id="ARBA00022801"/>
    </source>
</evidence>
<dbReference type="InterPro" id="IPR050891">
    <property type="entry name" value="TatD-type_Hydrolase"/>
</dbReference>
<reference evidence="6" key="1">
    <citation type="submission" date="2013-04" db="EMBL/GenBank/DDBJ databases">
        <title>The Genome Sequence of Fonticula alba ATCC 38817.</title>
        <authorList>
            <consortium name="The Broad Institute Genomics Platform"/>
            <person name="Russ C."/>
            <person name="Cuomo C."/>
            <person name="Burger G."/>
            <person name="Gray M.W."/>
            <person name="Holland P.W.H."/>
            <person name="King N."/>
            <person name="Lang F.B.F."/>
            <person name="Roger A.J."/>
            <person name="Ruiz-Trillo I."/>
            <person name="Brown M."/>
            <person name="Walker B."/>
            <person name="Young S."/>
            <person name="Zeng Q."/>
            <person name="Gargeya S."/>
            <person name="Fitzgerald M."/>
            <person name="Haas B."/>
            <person name="Abouelleil A."/>
            <person name="Allen A.W."/>
            <person name="Alvarado L."/>
            <person name="Arachchi H.M."/>
            <person name="Berlin A.M."/>
            <person name="Chapman S.B."/>
            <person name="Gainer-Dewar J."/>
            <person name="Goldberg J."/>
            <person name="Griggs A."/>
            <person name="Gujja S."/>
            <person name="Hansen M."/>
            <person name="Howarth C."/>
            <person name="Imamovic A."/>
            <person name="Ireland A."/>
            <person name="Larimer J."/>
            <person name="McCowan C."/>
            <person name="Murphy C."/>
            <person name="Pearson M."/>
            <person name="Poon T.W."/>
            <person name="Priest M."/>
            <person name="Roberts A."/>
            <person name="Saif S."/>
            <person name="Shea T."/>
            <person name="Sisk P."/>
            <person name="Sykes S."/>
            <person name="Wortman J."/>
            <person name="Nusbaum C."/>
            <person name="Birren B."/>
        </authorList>
    </citation>
    <scope>NUCLEOTIDE SEQUENCE [LARGE SCALE GENOMIC DNA]</scope>
    <source>
        <strain evidence="6">ATCC 38817</strain>
    </source>
</reference>
<dbReference type="EMBL" id="KB932202">
    <property type="protein sequence ID" value="KCV72143.1"/>
    <property type="molecule type" value="Genomic_DNA"/>
</dbReference>
<dbReference type="AlphaFoldDB" id="A0A058ZDZ2"/>
<dbReference type="GO" id="GO:0005829">
    <property type="term" value="C:cytosol"/>
    <property type="evidence" value="ECO:0007669"/>
    <property type="project" value="TreeGrafter"/>
</dbReference>
<protein>
    <recommendedName>
        <fullName evidence="8">TatD DNase</fullName>
    </recommendedName>
</protein>
<dbReference type="eggNOG" id="KOG3020">
    <property type="taxonomic scope" value="Eukaryota"/>
</dbReference>
<dbReference type="GO" id="GO:0046872">
    <property type="term" value="F:metal ion binding"/>
    <property type="evidence" value="ECO:0007669"/>
    <property type="project" value="UniProtKB-KW"/>
</dbReference>
<dbReference type="SUPFAM" id="SSF51556">
    <property type="entry name" value="Metallo-dependent hydrolases"/>
    <property type="match status" value="1"/>
</dbReference>
<dbReference type="PANTHER" id="PTHR10060">
    <property type="entry name" value="TATD FAMILY DEOXYRIBONUCLEASE"/>
    <property type="match status" value="1"/>
</dbReference>
<dbReference type="OMA" id="GANLCDP"/>
<keyword evidence="3" id="KW-0479">Metal-binding</keyword>
<dbReference type="Pfam" id="PF01026">
    <property type="entry name" value="TatD_DNase"/>
    <property type="match status" value="1"/>
</dbReference>
<evidence type="ECO:0000256" key="1">
    <source>
        <dbReference type="ARBA" id="ARBA00009275"/>
    </source>
</evidence>
<comment type="similarity">
    <text evidence="1">Belongs to the metallo-dependent hydrolases superfamily. TatD-type hydrolase family.</text>
</comment>
<dbReference type="GeneID" id="20526272"/>
<organism evidence="6">
    <name type="scientific">Fonticula alba</name>
    <name type="common">Slime mold</name>
    <dbReference type="NCBI Taxonomy" id="691883"/>
    <lineage>
        <taxon>Eukaryota</taxon>
        <taxon>Rotosphaerida</taxon>
        <taxon>Fonticulaceae</taxon>
        <taxon>Fonticula</taxon>
    </lineage>
</organism>
<dbReference type="RefSeq" id="XP_009493721.1">
    <property type="nucleotide sequence ID" value="XM_009495446.1"/>
</dbReference>
<feature type="region of interest" description="Disordered" evidence="5">
    <location>
        <begin position="124"/>
        <end position="150"/>
    </location>
</feature>
<name>A0A058ZDZ2_FONAL</name>